<dbReference type="EMBL" id="KZ825647">
    <property type="protein sequence ID" value="PYI25431.1"/>
    <property type="molecule type" value="Genomic_DNA"/>
</dbReference>
<evidence type="ECO:0000313" key="1">
    <source>
        <dbReference type="EMBL" id="PYI25431.1"/>
    </source>
</evidence>
<dbReference type="Gene3D" id="3.90.79.10">
    <property type="entry name" value="Nucleoside Triphosphate Pyrophosphohydrolase"/>
    <property type="match status" value="1"/>
</dbReference>
<protein>
    <recommendedName>
        <fullName evidence="3">ATPase AAA-type core domain-containing protein</fullName>
    </recommendedName>
</protein>
<proteinExistence type="predicted"/>
<dbReference type="SUPFAM" id="SSF55811">
    <property type="entry name" value="Nudix"/>
    <property type="match status" value="1"/>
</dbReference>
<sequence>MEPKVRIYEAIQYPDLRWMCVASKTPPDLSTIIMDQQEKGKIINGIQNYPNAGEWEQCQWIPNRRLVQPGSFVNTQQYLLTGPSGTGKSKLCLAIAGLKELDIYTFTFFYEEAFTILLQTLPPRCVILIKLYAPSVAFIAGILLFIEKINAADNRILILTSYFTNQSPLLPERIQFSLPDWCAIQKPFLAFYIPDHPEDLITKLSVIFADLFPLHHYSAKQINGFLEEYRDIPTSSVRDIPRMAQLDQHLKINYDDNLSDFHVKFDGDIRFELYKIEYGLHVGAVIFEGPPTPRVLLEQYASGGRWEIPSNFVEEADKTLFDAMGRVIQQETGLQLVSIDHDVPLKSRQIA</sequence>
<dbReference type="AlphaFoldDB" id="A0A2V5HNP3"/>
<evidence type="ECO:0000313" key="2">
    <source>
        <dbReference type="Proteomes" id="UP000248817"/>
    </source>
</evidence>
<gene>
    <name evidence="1" type="ORF">BP00DRAFT_499495</name>
</gene>
<organism evidence="1 2">
    <name type="scientific">Aspergillus indologenus CBS 114.80</name>
    <dbReference type="NCBI Taxonomy" id="1450541"/>
    <lineage>
        <taxon>Eukaryota</taxon>
        <taxon>Fungi</taxon>
        <taxon>Dikarya</taxon>
        <taxon>Ascomycota</taxon>
        <taxon>Pezizomycotina</taxon>
        <taxon>Eurotiomycetes</taxon>
        <taxon>Eurotiomycetidae</taxon>
        <taxon>Eurotiales</taxon>
        <taxon>Aspergillaceae</taxon>
        <taxon>Aspergillus</taxon>
        <taxon>Aspergillus subgen. Circumdati</taxon>
    </lineage>
</organism>
<evidence type="ECO:0008006" key="3">
    <source>
        <dbReference type="Google" id="ProtNLM"/>
    </source>
</evidence>
<reference evidence="1 2" key="1">
    <citation type="submission" date="2018-02" db="EMBL/GenBank/DDBJ databases">
        <title>The genomes of Aspergillus section Nigri reveals drivers in fungal speciation.</title>
        <authorList>
            <consortium name="DOE Joint Genome Institute"/>
            <person name="Vesth T.C."/>
            <person name="Nybo J."/>
            <person name="Theobald S."/>
            <person name="Brandl J."/>
            <person name="Frisvad J.C."/>
            <person name="Nielsen K.F."/>
            <person name="Lyhne E.K."/>
            <person name="Kogle M.E."/>
            <person name="Kuo A."/>
            <person name="Riley R."/>
            <person name="Clum A."/>
            <person name="Nolan M."/>
            <person name="Lipzen A."/>
            <person name="Salamov A."/>
            <person name="Henrissat B."/>
            <person name="Wiebenga A."/>
            <person name="De vries R.P."/>
            <person name="Grigoriev I.V."/>
            <person name="Mortensen U.H."/>
            <person name="Andersen M.R."/>
            <person name="Baker S.E."/>
        </authorList>
    </citation>
    <scope>NUCLEOTIDE SEQUENCE [LARGE SCALE GENOMIC DNA]</scope>
    <source>
        <strain evidence="1 2">CBS 114.80</strain>
    </source>
</reference>
<dbReference type="InterPro" id="IPR015797">
    <property type="entry name" value="NUDIX_hydrolase-like_dom_sf"/>
</dbReference>
<dbReference type="Proteomes" id="UP000248817">
    <property type="component" value="Unassembled WGS sequence"/>
</dbReference>
<name>A0A2V5HNP3_9EURO</name>
<dbReference type="SUPFAM" id="SSF52540">
    <property type="entry name" value="P-loop containing nucleoside triphosphate hydrolases"/>
    <property type="match status" value="1"/>
</dbReference>
<keyword evidence="2" id="KW-1185">Reference proteome</keyword>
<dbReference type="InterPro" id="IPR027417">
    <property type="entry name" value="P-loop_NTPase"/>
</dbReference>
<accession>A0A2V5HNP3</accession>